<protein>
    <submittedName>
        <fullName evidence="1">Uncharacterized protein</fullName>
    </submittedName>
</protein>
<dbReference type="EMBL" id="CM056814">
    <property type="protein sequence ID" value="KAJ8628471.1"/>
    <property type="molecule type" value="Genomic_DNA"/>
</dbReference>
<sequence>MAAAKQLLHSSRAAWHLPFSSSSSPPLNFNSQVFRTHKCVHCSKLSTISRGRILSIAPNRASSQSDGVIEADIDGGGVPLGTMKLPPDTDVDRFETLLFQWANSLCQGANLPLPVPLKVDRIKGGARLGFITIEDAKTEVCVYIDCLVFPATKDSSPMFRAVRNGTMKDQPPPGEPRIMRSLLQALQLSVEIARI</sequence>
<name>A0ACC2L4Z5_PERAE</name>
<accession>A0ACC2L4Z5</accession>
<reference evidence="1 2" key="1">
    <citation type="journal article" date="2022" name="Hortic Res">
        <title>A haplotype resolved chromosomal level avocado genome allows analysis of novel avocado genes.</title>
        <authorList>
            <person name="Nath O."/>
            <person name="Fletcher S.J."/>
            <person name="Hayward A."/>
            <person name="Shaw L.M."/>
            <person name="Masouleh A.K."/>
            <person name="Furtado A."/>
            <person name="Henry R.J."/>
            <person name="Mitter N."/>
        </authorList>
    </citation>
    <scope>NUCLEOTIDE SEQUENCE [LARGE SCALE GENOMIC DNA]</scope>
    <source>
        <strain evidence="2">cv. Hass</strain>
    </source>
</reference>
<dbReference type="Proteomes" id="UP001234297">
    <property type="component" value="Chromosome 6"/>
</dbReference>
<evidence type="ECO:0000313" key="1">
    <source>
        <dbReference type="EMBL" id="KAJ8628471.1"/>
    </source>
</evidence>
<organism evidence="1 2">
    <name type="scientific">Persea americana</name>
    <name type="common">Avocado</name>
    <dbReference type="NCBI Taxonomy" id="3435"/>
    <lineage>
        <taxon>Eukaryota</taxon>
        <taxon>Viridiplantae</taxon>
        <taxon>Streptophyta</taxon>
        <taxon>Embryophyta</taxon>
        <taxon>Tracheophyta</taxon>
        <taxon>Spermatophyta</taxon>
        <taxon>Magnoliopsida</taxon>
        <taxon>Magnoliidae</taxon>
        <taxon>Laurales</taxon>
        <taxon>Lauraceae</taxon>
        <taxon>Persea</taxon>
    </lineage>
</organism>
<proteinExistence type="predicted"/>
<comment type="caution">
    <text evidence="1">The sequence shown here is derived from an EMBL/GenBank/DDBJ whole genome shotgun (WGS) entry which is preliminary data.</text>
</comment>
<evidence type="ECO:0000313" key="2">
    <source>
        <dbReference type="Proteomes" id="UP001234297"/>
    </source>
</evidence>
<keyword evidence="2" id="KW-1185">Reference proteome</keyword>
<gene>
    <name evidence="1" type="ORF">MRB53_021778</name>
</gene>